<organism evidence="3 4">
    <name type="scientific">Apiosordaria backusii</name>
    <dbReference type="NCBI Taxonomy" id="314023"/>
    <lineage>
        <taxon>Eukaryota</taxon>
        <taxon>Fungi</taxon>
        <taxon>Dikarya</taxon>
        <taxon>Ascomycota</taxon>
        <taxon>Pezizomycotina</taxon>
        <taxon>Sordariomycetes</taxon>
        <taxon>Sordariomycetidae</taxon>
        <taxon>Sordariales</taxon>
        <taxon>Lasiosphaeriaceae</taxon>
        <taxon>Apiosordaria</taxon>
    </lineage>
</organism>
<keyword evidence="4" id="KW-1185">Reference proteome</keyword>
<name>A0AA40BN67_9PEZI</name>
<evidence type="ECO:0000256" key="1">
    <source>
        <dbReference type="SAM" id="SignalP"/>
    </source>
</evidence>
<keyword evidence="1" id="KW-0732">Signal</keyword>
<evidence type="ECO:0000313" key="4">
    <source>
        <dbReference type="Proteomes" id="UP001172159"/>
    </source>
</evidence>
<dbReference type="AlphaFoldDB" id="A0AA40BN67"/>
<feature type="chain" id="PRO_5041368852" evidence="1">
    <location>
        <begin position="20"/>
        <end position="195"/>
    </location>
</feature>
<feature type="domain" description="Ecp2 effector protein-like" evidence="2">
    <location>
        <begin position="88"/>
        <end position="189"/>
    </location>
</feature>
<feature type="signal peptide" evidence="1">
    <location>
        <begin position="1"/>
        <end position="19"/>
    </location>
</feature>
<evidence type="ECO:0000259" key="2">
    <source>
        <dbReference type="Pfam" id="PF14856"/>
    </source>
</evidence>
<dbReference type="Pfam" id="PF14856">
    <property type="entry name" value="Hce2"/>
    <property type="match status" value="1"/>
</dbReference>
<accession>A0AA40BN67</accession>
<reference evidence="3" key="1">
    <citation type="submission" date="2023-06" db="EMBL/GenBank/DDBJ databases">
        <title>Genome-scale phylogeny and comparative genomics of the fungal order Sordariales.</title>
        <authorList>
            <consortium name="Lawrence Berkeley National Laboratory"/>
            <person name="Hensen N."/>
            <person name="Bonometti L."/>
            <person name="Westerberg I."/>
            <person name="Brannstrom I.O."/>
            <person name="Guillou S."/>
            <person name="Cros-Aarteil S."/>
            <person name="Calhoun S."/>
            <person name="Haridas S."/>
            <person name="Kuo A."/>
            <person name="Mondo S."/>
            <person name="Pangilinan J."/>
            <person name="Riley R."/>
            <person name="Labutti K."/>
            <person name="Andreopoulos B."/>
            <person name="Lipzen A."/>
            <person name="Chen C."/>
            <person name="Yanf M."/>
            <person name="Daum C."/>
            <person name="Ng V."/>
            <person name="Clum A."/>
            <person name="Steindorff A."/>
            <person name="Ohm R."/>
            <person name="Martin F."/>
            <person name="Silar P."/>
            <person name="Natvig D."/>
            <person name="Lalanne C."/>
            <person name="Gautier V."/>
            <person name="Ament-Velasquez S.L."/>
            <person name="Kruys A."/>
            <person name="Hutchinson M.I."/>
            <person name="Powell A.J."/>
            <person name="Barry K."/>
            <person name="Miller A.N."/>
            <person name="Grigoriev I.V."/>
            <person name="Debuchy R."/>
            <person name="Gladieux P."/>
            <person name="Thoren M.H."/>
            <person name="Johannesson H."/>
        </authorList>
    </citation>
    <scope>NUCLEOTIDE SEQUENCE</scope>
    <source>
        <strain evidence="3">CBS 540.89</strain>
    </source>
</reference>
<dbReference type="InterPro" id="IPR029226">
    <property type="entry name" value="Ecp2-like"/>
</dbReference>
<sequence length="195" mass="20843">MQVIKTALAVGSLILAADCALNTSTSTSVVGTALTTSVVSYELSTVGTTLPSASPAVNITISVDTADATGLNKPHPTVHIPADSVLACGETSVINQYSYGSPLVSDCWDLYDKLDHKASAWVLDHMWEQRAFMSSGTCVIGAQIVSETQYPSYVGSEDFRQAIKKSIKQFAKKDNKGRELVGTKGYMQCGMLFSY</sequence>
<dbReference type="EMBL" id="JAUKTV010000005">
    <property type="protein sequence ID" value="KAK0737334.1"/>
    <property type="molecule type" value="Genomic_DNA"/>
</dbReference>
<protein>
    <submittedName>
        <fullName evidence="3">Necrosis-inducing factor-domain-containing protein</fullName>
    </submittedName>
</protein>
<gene>
    <name evidence="3" type="ORF">B0T21DRAFT_383329</name>
</gene>
<proteinExistence type="predicted"/>
<dbReference type="Proteomes" id="UP001172159">
    <property type="component" value="Unassembled WGS sequence"/>
</dbReference>
<evidence type="ECO:0000313" key="3">
    <source>
        <dbReference type="EMBL" id="KAK0737334.1"/>
    </source>
</evidence>
<comment type="caution">
    <text evidence="3">The sequence shown here is derived from an EMBL/GenBank/DDBJ whole genome shotgun (WGS) entry which is preliminary data.</text>
</comment>